<dbReference type="EC" id="3.1.3.18" evidence="4"/>
<name>A0A1M5NA05_9RHOB</name>
<dbReference type="PRINTS" id="PR00413">
    <property type="entry name" value="HADHALOGNASE"/>
</dbReference>
<keyword evidence="6" id="KW-1185">Reference proteome</keyword>
<protein>
    <recommendedName>
        <fullName evidence="4">phosphoglycolate phosphatase</fullName>
        <ecNumber evidence="4">3.1.3.18</ecNumber>
    </recommendedName>
</protein>
<dbReference type="AlphaFoldDB" id="A0A1M5NA05"/>
<dbReference type="InterPro" id="IPR050155">
    <property type="entry name" value="HAD-like_hydrolase_sf"/>
</dbReference>
<comment type="catalytic activity">
    <reaction evidence="1">
        <text>2-phosphoglycolate + H2O = glycolate + phosphate</text>
        <dbReference type="Rhea" id="RHEA:14369"/>
        <dbReference type="ChEBI" id="CHEBI:15377"/>
        <dbReference type="ChEBI" id="CHEBI:29805"/>
        <dbReference type="ChEBI" id="CHEBI:43474"/>
        <dbReference type="ChEBI" id="CHEBI:58033"/>
        <dbReference type="EC" id="3.1.3.18"/>
    </reaction>
</comment>
<evidence type="ECO:0000256" key="2">
    <source>
        <dbReference type="ARBA" id="ARBA00004818"/>
    </source>
</evidence>
<dbReference type="EMBL" id="FQXB01000001">
    <property type="protein sequence ID" value="SHG86350.1"/>
    <property type="molecule type" value="Genomic_DNA"/>
</dbReference>
<accession>A0A1M5NA05</accession>
<dbReference type="GO" id="GO:0008967">
    <property type="term" value="F:phosphoglycolate phosphatase activity"/>
    <property type="evidence" value="ECO:0007669"/>
    <property type="project" value="UniProtKB-EC"/>
</dbReference>
<dbReference type="SUPFAM" id="SSF56784">
    <property type="entry name" value="HAD-like"/>
    <property type="match status" value="1"/>
</dbReference>
<dbReference type="GO" id="GO:0006281">
    <property type="term" value="P:DNA repair"/>
    <property type="evidence" value="ECO:0007669"/>
    <property type="project" value="TreeGrafter"/>
</dbReference>
<dbReference type="PANTHER" id="PTHR43434:SF1">
    <property type="entry name" value="PHOSPHOGLYCOLATE PHOSPHATASE"/>
    <property type="match status" value="1"/>
</dbReference>
<dbReference type="NCBIfam" id="TIGR01549">
    <property type="entry name" value="HAD-SF-IA-v1"/>
    <property type="match status" value="1"/>
</dbReference>
<reference evidence="5 6" key="1">
    <citation type="submission" date="2016-11" db="EMBL/GenBank/DDBJ databases">
        <authorList>
            <person name="Jaros S."/>
            <person name="Januszkiewicz K."/>
            <person name="Wedrychowicz H."/>
        </authorList>
    </citation>
    <scope>NUCLEOTIDE SEQUENCE [LARGE SCALE GENOMIC DNA]</scope>
    <source>
        <strain evidence="5 6">DSM 28715</strain>
    </source>
</reference>
<dbReference type="Pfam" id="PF00702">
    <property type="entry name" value="Hydrolase"/>
    <property type="match status" value="1"/>
</dbReference>
<dbReference type="InterPro" id="IPR023214">
    <property type="entry name" value="HAD_sf"/>
</dbReference>
<organism evidence="5 6">
    <name type="scientific">Cognatiyoonia sediminum</name>
    <dbReference type="NCBI Taxonomy" id="1508389"/>
    <lineage>
        <taxon>Bacteria</taxon>
        <taxon>Pseudomonadati</taxon>
        <taxon>Pseudomonadota</taxon>
        <taxon>Alphaproteobacteria</taxon>
        <taxon>Rhodobacterales</taxon>
        <taxon>Paracoccaceae</taxon>
        <taxon>Cognatiyoonia</taxon>
    </lineage>
</organism>
<evidence type="ECO:0000256" key="3">
    <source>
        <dbReference type="ARBA" id="ARBA00006171"/>
    </source>
</evidence>
<dbReference type="NCBIfam" id="TIGR01509">
    <property type="entry name" value="HAD-SF-IA-v3"/>
    <property type="match status" value="1"/>
</dbReference>
<evidence type="ECO:0000313" key="6">
    <source>
        <dbReference type="Proteomes" id="UP000184074"/>
    </source>
</evidence>
<dbReference type="PANTHER" id="PTHR43434">
    <property type="entry name" value="PHOSPHOGLYCOLATE PHOSPHATASE"/>
    <property type="match status" value="1"/>
</dbReference>
<dbReference type="InterPro" id="IPR023198">
    <property type="entry name" value="PGP-like_dom2"/>
</dbReference>
<dbReference type="Proteomes" id="UP000184074">
    <property type="component" value="Unassembled WGS sequence"/>
</dbReference>
<dbReference type="InterPro" id="IPR036412">
    <property type="entry name" value="HAD-like_sf"/>
</dbReference>
<evidence type="ECO:0000256" key="1">
    <source>
        <dbReference type="ARBA" id="ARBA00000830"/>
    </source>
</evidence>
<evidence type="ECO:0000313" key="5">
    <source>
        <dbReference type="EMBL" id="SHG86350.1"/>
    </source>
</evidence>
<dbReference type="STRING" id="1508389.SAMN05444003_1271"/>
<dbReference type="SFLD" id="SFLDS00003">
    <property type="entry name" value="Haloacid_Dehalogenase"/>
    <property type="match status" value="1"/>
</dbReference>
<comment type="similarity">
    <text evidence="3">Belongs to the HAD-like hydrolase superfamily. CbbY/CbbZ/Gph/YieH family.</text>
</comment>
<dbReference type="RefSeq" id="WP_072899976.1">
    <property type="nucleotide sequence ID" value="NZ_FQXB01000001.1"/>
</dbReference>
<dbReference type="InterPro" id="IPR006439">
    <property type="entry name" value="HAD-SF_hydro_IA"/>
</dbReference>
<dbReference type="OrthoDB" id="9797743at2"/>
<sequence length="237" mass="25282">MSDRSNQIKGVIFDKDGTLFDFNATWGAWAETMIAAETRGDSVLKQRLADRLDYDLENKVFRPGSIVIAETVEVTADAILEVLKSDDKSGLIKRMNDAATQVPQIEATPLGAFVAELKELGLKIGVATNDAEGPARSHLSRAGVEQAFDFIAGFDSGYGGKPAPGQLLGFCEQEGLQPDECVMVGDSTHDLDAGRAAGMICVGVLTGPAPEEELAPFADVVLTSIAQLPDWLRTGRV</sequence>
<dbReference type="Gene3D" id="1.10.150.240">
    <property type="entry name" value="Putative phosphatase, domain 2"/>
    <property type="match status" value="1"/>
</dbReference>
<dbReference type="SFLD" id="SFLDG01129">
    <property type="entry name" value="C1.5:_HAD__Beta-PGM__Phosphata"/>
    <property type="match status" value="1"/>
</dbReference>
<dbReference type="Gene3D" id="3.40.50.1000">
    <property type="entry name" value="HAD superfamily/HAD-like"/>
    <property type="match status" value="1"/>
</dbReference>
<evidence type="ECO:0000256" key="4">
    <source>
        <dbReference type="ARBA" id="ARBA00013078"/>
    </source>
</evidence>
<proteinExistence type="inferred from homology"/>
<comment type="pathway">
    <text evidence="2">Organic acid metabolism; glycolate biosynthesis; glycolate from 2-phosphoglycolate: step 1/1.</text>
</comment>
<gene>
    <name evidence="5" type="ORF">SAMN05444003_1271</name>
</gene>